<dbReference type="PANTHER" id="PTHR18934">
    <property type="entry name" value="ATP-DEPENDENT RNA HELICASE"/>
    <property type="match status" value="1"/>
</dbReference>
<dbReference type="Gene3D" id="1.20.120.1080">
    <property type="match status" value="1"/>
</dbReference>
<dbReference type="GO" id="GO:0004386">
    <property type="term" value="F:helicase activity"/>
    <property type="evidence" value="ECO:0007669"/>
    <property type="project" value="UniProtKB-KW"/>
</dbReference>
<evidence type="ECO:0000259" key="6">
    <source>
        <dbReference type="PROSITE" id="PS51194"/>
    </source>
</evidence>
<dbReference type="PROSITE" id="PS51194">
    <property type="entry name" value="HELICASE_CTER"/>
    <property type="match status" value="1"/>
</dbReference>
<keyword evidence="3 7" id="KW-0347">Helicase</keyword>
<comment type="caution">
    <text evidence="7">The sequence shown here is derived from an EMBL/GenBank/DDBJ whole genome shotgun (WGS) entry which is preliminary data.</text>
</comment>
<accession>A0ABQ7I2W3</accession>
<dbReference type="SMART" id="SM00487">
    <property type="entry name" value="DEXDc"/>
    <property type="match status" value="1"/>
</dbReference>
<evidence type="ECO:0000313" key="7">
    <source>
        <dbReference type="EMBL" id="KAF7684811.1"/>
    </source>
</evidence>
<dbReference type="CDD" id="cd18791">
    <property type="entry name" value="SF2_C_RHA"/>
    <property type="match status" value="1"/>
</dbReference>
<dbReference type="SUPFAM" id="SSF52540">
    <property type="entry name" value="P-loop containing nucleoside triphosphate hydrolases"/>
    <property type="match status" value="1"/>
</dbReference>
<dbReference type="Proteomes" id="UP001516464">
    <property type="component" value="Unassembled WGS sequence"/>
</dbReference>
<dbReference type="InterPro" id="IPR007502">
    <property type="entry name" value="Helicase-assoc_dom"/>
</dbReference>
<dbReference type="InterPro" id="IPR027417">
    <property type="entry name" value="P-loop_NTPase"/>
</dbReference>
<evidence type="ECO:0000313" key="8">
    <source>
        <dbReference type="Proteomes" id="UP001516464"/>
    </source>
</evidence>
<keyword evidence="1" id="KW-0547">Nucleotide-binding</keyword>
<evidence type="ECO:0000259" key="5">
    <source>
        <dbReference type="PROSITE" id="PS51192"/>
    </source>
</evidence>
<dbReference type="PANTHER" id="PTHR18934:SF99">
    <property type="entry name" value="ATP-DEPENDENT RNA HELICASE DHX37-RELATED"/>
    <property type="match status" value="1"/>
</dbReference>
<dbReference type="SMART" id="SM00847">
    <property type="entry name" value="HA2"/>
    <property type="match status" value="1"/>
</dbReference>
<feature type="domain" description="Helicase C-terminal" evidence="6">
    <location>
        <begin position="190"/>
        <end position="348"/>
    </location>
</feature>
<dbReference type="Pfam" id="PF00270">
    <property type="entry name" value="DEAD"/>
    <property type="match status" value="1"/>
</dbReference>
<protein>
    <submittedName>
        <fullName evidence="7">Pre-mRNA-splicing factor ATP-dependent RNA helicase DEAH6</fullName>
    </submittedName>
</protein>
<evidence type="ECO:0000256" key="1">
    <source>
        <dbReference type="ARBA" id="ARBA00022741"/>
    </source>
</evidence>
<keyword evidence="2" id="KW-0378">Hydrolase</keyword>
<dbReference type="InterPro" id="IPR001650">
    <property type="entry name" value="Helicase_C-like"/>
</dbReference>
<sequence length="552" mass="63732">MIQKFKDDILEAIKSNKYLIITGGTGTGKSTQIPIFLHTLGKVLITQPRRVSAIALASRVSKLIGKFIAGYKVRFKSKHRENTQIIYTTEGMLLNMLNHDPFLSDYQFIILDEFHERTINMDLLLGIIKELVKKRKNLRLIVMSATGDIEKLSDYLDYCPVYNIPGRTYQIRNFYDKKINKSVCKRVIETIEYIIKKYKTGDILVFLSGLDEIEECWSNINNCDVLPLRLHSTICDPLVFTECNQRKVIFATNIAETSLTIKSIGFVIDTGKVKVKYYDHNLDSEYLEINWCSKDSCKQRAGRSGRTQDGYCYRLFTKEQYNEMEQNIVPEILRSDLSGMILKILKFEIEIDFIDKPNKMIVNSGMKKLEELGLVSDGNINDAGRFVSELPLDPMLGKMVYEGMRHGVTDKMVVLVSMICAEIDLSKVNKKKKNDFENLIEYFYESKKHKKKDSQLLLANMIYLQISKITKKYSFFKEQKDICNVIKESLILNLCRKNGNIYNKLKGDSVIPLHKNPFSVVDDDDEFLVFYQLKGKEKTMIYLMGVTHSNCL</sequence>
<gene>
    <name evidence="7" type="primary">MEE29_0</name>
    <name evidence="7" type="ORF">TCON_0029</name>
</gene>
<name>A0ABQ7I2W3_9MICR</name>
<dbReference type="SMART" id="SM00490">
    <property type="entry name" value="HELICc"/>
    <property type="match status" value="1"/>
</dbReference>
<dbReference type="EMBL" id="SBIQ01000001">
    <property type="protein sequence ID" value="KAF7684811.1"/>
    <property type="molecule type" value="Genomic_DNA"/>
</dbReference>
<dbReference type="InterPro" id="IPR011545">
    <property type="entry name" value="DEAD/DEAH_box_helicase_dom"/>
</dbReference>
<feature type="domain" description="Helicase ATP-binding" evidence="5">
    <location>
        <begin position="10"/>
        <end position="165"/>
    </location>
</feature>
<keyword evidence="4" id="KW-0067">ATP-binding</keyword>
<evidence type="ECO:0000256" key="4">
    <source>
        <dbReference type="ARBA" id="ARBA00022840"/>
    </source>
</evidence>
<keyword evidence="8" id="KW-1185">Reference proteome</keyword>
<organism evidence="7 8">
    <name type="scientific">Astathelohania contejeani</name>
    <dbReference type="NCBI Taxonomy" id="164912"/>
    <lineage>
        <taxon>Eukaryota</taxon>
        <taxon>Fungi</taxon>
        <taxon>Fungi incertae sedis</taxon>
        <taxon>Microsporidia</taxon>
        <taxon>Astathelohaniidae</taxon>
        <taxon>Astathelohania</taxon>
    </lineage>
</organism>
<dbReference type="Gene3D" id="3.40.50.300">
    <property type="entry name" value="P-loop containing nucleotide triphosphate hydrolases"/>
    <property type="match status" value="2"/>
</dbReference>
<dbReference type="InterPro" id="IPR014001">
    <property type="entry name" value="Helicase_ATP-bd"/>
</dbReference>
<dbReference type="PROSITE" id="PS51192">
    <property type="entry name" value="HELICASE_ATP_BIND_1"/>
    <property type="match status" value="1"/>
</dbReference>
<reference evidence="7 8" key="1">
    <citation type="submission" date="2019-01" db="EMBL/GenBank/DDBJ databases">
        <title>Genomes sequencing and comparative genomics of infectious freshwater microsporidia, Cucumispora dikerogammari and Thelohania contejeani.</title>
        <authorList>
            <person name="Cormier A."/>
            <person name="Giraud I."/>
            <person name="Wattier R."/>
            <person name="Teixeira M."/>
            <person name="Grandjean F."/>
            <person name="Rigaud T."/>
            <person name="Cordaux R."/>
        </authorList>
    </citation>
    <scope>NUCLEOTIDE SEQUENCE [LARGE SCALE GENOMIC DNA]</scope>
    <source>
        <strain evidence="7">T1</strain>
        <tissue evidence="7">Spores</tissue>
    </source>
</reference>
<proteinExistence type="predicted"/>
<evidence type="ECO:0000256" key="3">
    <source>
        <dbReference type="ARBA" id="ARBA00022806"/>
    </source>
</evidence>
<dbReference type="CDD" id="cd17917">
    <property type="entry name" value="DEXHc_RHA-like"/>
    <property type="match status" value="1"/>
</dbReference>
<evidence type="ECO:0000256" key="2">
    <source>
        <dbReference type="ARBA" id="ARBA00022801"/>
    </source>
</evidence>